<dbReference type="Gene3D" id="3.40.50.720">
    <property type="entry name" value="NAD(P)-binding Rossmann-like Domain"/>
    <property type="match status" value="1"/>
</dbReference>
<dbReference type="EMBL" id="JAEPRC010000189">
    <property type="protein sequence ID" value="KAG2204755.1"/>
    <property type="molecule type" value="Genomic_DNA"/>
</dbReference>
<dbReference type="Proteomes" id="UP000650833">
    <property type="component" value="Unassembled WGS sequence"/>
</dbReference>
<dbReference type="PRINTS" id="PR00081">
    <property type="entry name" value="GDHRDH"/>
</dbReference>
<dbReference type="CDD" id="cd05327">
    <property type="entry name" value="retinol-DH_like_SDR_c_like"/>
    <property type="match status" value="1"/>
</dbReference>
<evidence type="ECO:0000313" key="3">
    <source>
        <dbReference type="EMBL" id="KAG2204755.1"/>
    </source>
</evidence>
<comment type="caution">
    <text evidence="3">The sequence shown here is derived from an EMBL/GenBank/DDBJ whole genome shotgun (WGS) entry which is preliminary data.</text>
</comment>
<accession>A0A8H7V2G2</accession>
<organism evidence="3 4">
    <name type="scientific">Mucor plumbeus</name>
    <dbReference type="NCBI Taxonomy" id="97098"/>
    <lineage>
        <taxon>Eukaryota</taxon>
        <taxon>Fungi</taxon>
        <taxon>Fungi incertae sedis</taxon>
        <taxon>Mucoromycota</taxon>
        <taxon>Mucoromycotina</taxon>
        <taxon>Mucoromycetes</taxon>
        <taxon>Mucorales</taxon>
        <taxon>Mucorineae</taxon>
        <taxon>Mucoraceae</taxon>
        <taxon>Mucor</taxon>
    </lineage>
</organism>
<proteinExistence type="inferred from homology"/>
<keyword evidence="1" id="KW-0560">Oxidoreductase</keyword>
<dbReference type="AlphaFoldDB" id="A0A8H7V2G2"/>
<sequence length="312" mass="34843">MDFIDIFAKRSFEFNQIPDLKGKVALITGSNTGIGKVCALEMAKQGATVILACRNEEKTLKVVEEIKSQTGNQNVEFIQLNLLKLSSVKDFADQFLARHNELHILVNNAGVMMCPFSLSEDGIETQFATNHVAHYYLTMLLLPVLEKSAPSRIVNVSSIAHRVPFKELNLETISDPSKYNKYIHYGKSKTCNILFTRELNKRLQAKGVNNVYVNSNHPGGVKTDLYRHISSIMNAVLNRFLITPEDGALTQLYLATSPDVEEKPIKGEYYVPFANHAEPQGVAASEDGPLKLWEFTENLLKEKVPGYEGAPI</sequence>
<gene>
    <name evidence="3" type="ORF">INT46_006148</name>
</gene>
<dbReference type="SUPFAM" id="SSF51735">
    <property type="entry name" value="NAD(P)-binding Rossmann-fold domains"/>
    <property type="match status" value="1"/>
</dbReference>
<name>A0A8H7V2G2_9FUNG</name>
<dbReference type="InterPro" id="IPR036291">
    <property type="entry name" value="NAD(P)-bd_dom_sf"/>
</dbReference>
<evidence type="ECO:0000313" key="4">
    <source>
        <dbReference type="Proteomes" id="UP000650833"/>
    </source>
</evidence>
<dbReference type="PRINTS" id="PR00080">
    <property type="entry name" value="SDRFAMILY"/>
</dbReference>
<reference evidence="3" key="1">
    <citation type="submission" date="2020-12" db="EMBL/GenBank/DDBJ databases">
        <title>Metabolic potential, ecology and presence of endohyphal bacteria is reflected in genomic diversity of Mucoromycotina.</title>
        <authorList>
            <person name="Muszewska A."/>
            <person name="Okrasinska A."/>
            <person name="Steczkiewicz K."/>
            <person name="Drgas O."/>
            <person name="Orlowska M."/>
            <person name="Perlinska-Lenart U."/>
            <person name="Aleksandrzak-Piekarczyk T."/>
            <person name="Szatraj K."/>
            <person name="Zielenkiewicz U."/>
            <person name="Pilsyk S."/>
            <person name="Malc E."/>
            <person name="Mieczkowski P."/>
            <person name="Kruszewska J.S."/>
            <person name="Biernat P."/>
            <person name="Pawlowska J."/>
        </authorList>
    </citation>
    <scope>NUCLEOTIDE SEQUENCE</scope>
    <source>
        <strain evidence="3">CBS 226.32</strain>
    </source>
</reference>
<dbReference type="OrthoDB" id="191139at2759"/>
<dbReference type="Pfam" id="PF00106">
    <property type="entry name" value="adh_short"/>
    <property type="match status" value="1"/>
</dbReference>
<protein>
    <recommendedName>
        <fullName evidence="5">NAD(P)-binding protein</fullName>
    </recommendedName>
</protein>
<evidence type="ECO:0000256" key="2">
    <source>
        <dbReference type="RuleBase" id="RU000363"/>
    </source>
</evidence>
<evidence type="ECO:0008006" key="5">
    <source>
        <dbReference type="Google" id="ProtNLM"/>
    </source>
</evidence>
<evidence type="ECO:0000256" key="1">
    <source>
        <dbReference type="ARBA" id="ARBA00023002"/>
    </source>
</evidence>
<dbReference type="PANTHER" id="PTHR43157:SF31">
    <property type="entry name" value="PHOSPHATIDYLINOSITOL-GLYCAN BIOSYNTHESIS CLASS F PROTEIN"/>
    <property type="match status" value="1"/>
</dbReference>
<dbReference type="PANTHER" id="PTHR43157">
    <property type="entry name" value="PHOSPHATIDYLINOSITOL-GLYCAN BIOSYNTHESIS CLASS F PROTEIN-RELATED"/>
    <property type="match status" value="1"/>
</dbReference>
<comment type="similarity">
    <text evidence="2">Belongs to the short-chain dehydrogenases/reductases (SDR) family.</text>
</comment>
<keyword evidence="4" id="KW-1185">Reference proteome</keyword>
<dbReference type="GO" id="GO:0016491">
    <property type="term" value="F:oxidoreductase activity"/>
    <property type="evidence" value="ECO:0007669"/>
    <property type="project" value="UniProtKB-KW"/>
</dbReference>
<dbReference type="InterPro" id="IPR002347">
    <property type="entry name" value="SDR_fam"/>
</dbReference>